<sequence length="85" mass="9483">MNRDPQDRHDYGILVGWSHSSFADKLDLKLQTVQSTRQLKGDEVDNHHIVMTASQAVLLANYLFQITGQTPPSKKPGRLARLLGG</sequence>
<keyword evidence="2" id="KW-1185">Reference proteome</keyword>
<protein>
    <submittedName>
        <fullName evidence="1">Uncharacterized protein</fullName>
    </submittedName>
</protein>
<dbReference type="KEGG" id="ngf:FRF71_03445"/>
<organism evidence="1 2">
    <name type="scientific">Novosphingobium ginsenosidimutans</name>
    <dbReference type="NCBI Taxonomy" id="1176536"/>
    <lineage>
        <taxon>Bacteria</taxon>
        <taxon>Pseudomonadati</taxon>
        <taxon>Pseudomonadota</taxon>
        <taxon>Alphaproteobacteria</taxon>
        <taxon>Sphingomonadales</taxon>
        <taxon>Sphingomonadaceae</taxon>
        <taxon>Novosphingobium</taxon>
    </lineage>
</organism>
<dbReference type="RefSeq" id="WP_147089250.1">
    <property type="nucleotide sequence ID" value="NZ_BAABJD010000001.1"/>
</dbReference>
<dbReference type="OrthoDB" id="7507855at2"/>
<accession>A0A5B8S1N8</accession>
<name>A0A5B8S1N8_9SPHN</name>
<proteinExistence type="predicted"/>
<evidence type="ECO:0000313" key="1">
    <source>
        <dbReference type="EMBL" id="QEA15270.1"/>
    </source>
</evidence>
<gene>
    <name evidence="1" type="ORF">FRF71_03445</name>
</gene>
<reference evidence="1 2" key="1">
    <citation type="journal article" date="2013" name="J. Microbiol. Biotechnol.">
        <title>Novosphingobium ginsenosidimutans sp. nov., with the ability to convert ginsenoside.</title>
        <authorList>
            <person name="Kim J.K."/>
            <person name="He D."/>
            <person name="Liu Q.M."/>
            <person name="Park H.Y."/>
            <person name="Jung M.S."/>
            <person name="Yoon M.H."/>
            <person name="Kim S.C."/>
            <person name="Im W.T."/>
        </authorList>
    </citation>
    <scope>NUCLEOTIDE SEQUENCE [LARGE SCALE GENOMIC DNA]</scope>
    <source>
        <strain evidence="1 2">FW-6</strain>
    </source>
</reference>
<dbReference type="EMBL" id="CP042345">
    <property type="protein sequence ID" value="QEA15270.1"/>
    <property type="molecule type" value="Genomic_DNA"/>
</dbReference>
<dbReference type="AlphaFoldDB" id="A0A5B8S1N8"/>
<evidence type="ECO:0000313" key="2">
    <source>
        <dbReference type="Proteomes" id="UP000321172"/>
    </source>
</evidence>
<dbReference type="Proteomes" id="UP000321172">
    <property type="component" value="Chromosome"/>
</dbReference>